<keyword evidence="2" id="KW-1185">Reference proteome</keyword>
<accession>A0A6A7K966</accession>
<evidence type="ECO:0000313" key="2">
    <source>
        <dbReference type="Proteomes" id="UP000440004"/>
    </source>
</evidence>
<protein>
    <submittedName>
        <fullName evidence="1">Uncharacterized protein</fullName>
    </submittedName>
</protein>
<comment type="caution">
    <text evidence="1">The sequence shown here is derived from an EMBL/GenBank/DDBJ whole genome shotgun (WGS) entry which is preliminary data.</text>
</comment>
<dbReference type="RefSeq" id="WP_152803960.1">
    <property type="nucleotide sequence ID" value="NZ_WHNX01000012.1"/>
</dbReference>
<dbReference type="AlphaFoldDB" id="A0A6A7K966"/>
<name>A0A6A7K966_9FIRM</name>
<sequence>MSKIGTNINDLIDQATYRAIKLYTKEQATAQNKSVLHNTKLLLKHYNDLQEHALKAVETINAIDFDNIAIDEMDKDDLYILSIKKSKVKTIIMIAHIDAALASLKHKQIKLHMPEKYEALEMFYIKGIPYDDIVMKYNCGANTPRRWMGQMLNELSILLFGIDGIRDMV</sequence>
<dbReference type="EMBL" id="WHNX01000012">
    <property type="protein sequence ID" value="MPW25964.1"/>
    <property type="molecule type" value="Genomic_DNA"/>
</dbReference>
<proteinExistence type="predicted"/>
<organism evidence="1 2">
    <name type="scientific">Alkalibaculum sporogenes</name>
    <dbReference type="NCBI Taxonomy" id="2655001"/>
    <lineage>
        <taxon>Bacteria</taxon>
        <taxon>Bacillati</taxon>
        <taxon>Bacillota</taxon>
        <taxon>Clostridia</taxon>
        <taxon>Eubacteriales</taxon>
        <taxon>Eubacteriaceae</taxon>
        <taxon>Alkalibaculum</taxon>
    </lineage>
</organism>
<gene>
    <name evidence="1" type="ORF">GC105_09190</name>
</gene>
<dbReference type="Proteomes" id="UP000440004">
    <property type="component" value="Unassembled WGS sequence"/>
</dbReference>
<evidence type="ECO:0000313" key="1">
    <source>
        <dbReference type="EMBL" id="MPW25964.1"/>
    </source>
</evidence>
<reference evidence="1 2" key="1">
    <citation type="submission" date="2019-10" db="EMBL/GenBank/DDBJ databases">
        <title>Alkalibaculum tamaniensis sp.nov., a new alkaliphilic acetogen, isolated on methoxylated aromatics from a mud volcano.</title>
        <authorList>
            <person name="Khomyakova M.A."/>
            <person name="Merkel A.Y."/>
            <person name="Bonch-Osmolovskaya E.A."/>
            <person name="Slobodkin A.I."/>
        </authorList>
    </citation>
    <scope>NUCLEOTIDE SEQUENCE [LARGE SCALE GENOMIC DNA]</scope>
    <source>
        <strain evidence="1 2">M08DMB</strain>
    </source>
</reference>